<evidence type="ECO:0000313" key="2">
    <source>
        <dbReference type="Proteomes" id="UP000005156"/>
    </source>
</evidence>
<accession>F3QIM8</accession>
<dbReference type="EMBL" id="AFBP01000017">
    <property type="protein sequence ID" value="EGG56423.1"/>
    <property type="molecule type" value="Genomic_DNA"/>
</dbReference>
<comment type="caution">
    <text evidence="1">The sequence shown here is derived from an EMBL/GenBank/DDBJ whole genome shotgun (WGS) entry which is preliminary data.</text>
</comment>
<sequence>MDHIPNKTIRDDRFSERLFELFISVDKNIFLLKLKLFVI</sequence>
<dbReference type="Proteomes" id="UP000005156">
    <property type="component" value="Unassembled WGS sequence"/>
</dbReference>
<gene>
    <name evidence="1" type="ORF">HMPREF9439_00776</name>
</gene>
<evidence type="ECO:0000313" key="1">
    <source>
        <dbReference type="EMBL" id="EGG56423.1"/>
    </source>
</evidence>
<name>F3QIM8_9BURK</name>
<dbReference type="HOGENOM" id="CLU_3313999_0_0_4"/>
<dbReference type="AlphaFoldDB" id="F3QIM8"/>
<proteinExistence type="predicted"/>
<organism evidence="1 2">
    <name type="scientific">Parasutterella excrementihominis YIT 11859</name>
    <dbReference type="NCBI Taxonomy" id="762966"/>
    <lineage>
        <taxon>Bacteria</taxon>
        <taxon>Pseudomonadati</taxon>
        <taxon>Pseudomonadota</taxon>
        <taxon>Betaproteobacteria</taxon>
        <taxon>Burkholderiales</taxon>
        <taxon>Sutterellaceae</taxon>
        <taxon>Parasutterella</taxon>
    </lineage>
</organism>
<keyword evidence="2" id="KW-1185">Reference proteome</keyword>
<reference evidence="1 2" key="1">
    <citation type="submission" date="2011-02" db="EMBL/GenBank/DDBJ databases">
        <authorList>
            <person name="Weinstock G."/>
            <person name="Sodergren E."/>
            <person name="Clifton S."/>
            <person name="Fulton L."/>
            <person name="Fulton B."/>
            <person name="Courtney L."/>
            <person name="Fronick C."/>
            <person name="Harrison M."/>
            <person name="Strong C."/>
            <person name="Farmer C."/>
            <person name="Delahaunty K."/>
            <person name="Markovic C."/>
            <person name="Hall O."/>
            <person name="Minx P."/>
            <person name="Tomlinson C."/>
            <person name="Mitreva M."/>
            <person name="Hou S."/>
            <person name="Chen J."/>
            <person name="Wollam A."/>
            <person name="Pepin K.H."/>
            <person name="Johnson M."/>
            <person name="Bhonagiri V."/>
            <person name="Zhang X."/>
            <person name="Suruliraj S."/>
            <person name="Warren W."/>
            <person name="Chinwalla A."/>
            <person name="Mardis E.R."/>
            <person name="Wilson R.K."/>
        </authorList>
    </citation>
    <scope>NUCLEOTIDE SEQUENCE [LARGE SCALE GENOMIC DNA]</scope>
    <source>
        <strain evidence="1 2">YIT 11859</strain>
    </source>
</reference>
<protein>
    <submittedName>
        <fullName evidence="1">Uncharacterized protein</fullName>
    </submittedName>
</protein>